<evidence type="ECO:0000313" key="2">
    <source>
        <dbReference type="EMBL" id="EAQ14922.1"/>
    </source>
</evidence>
<gene>
    <name evidence="2" type="ORF">RB2654_20103</name>
</gene>
<keyword evidence="3" id="KW-1185">Reference proteome</keyword>
<dbReference type="Gene3D" id="3.40.630.30">
    <property type="match status" value="1"/>
</dbReference>
<reference evidence="2 3" key="1">
    <citation type="journal article" date="2010" name="J. Bacteriol.">
        <title>Genome sequences of Pelagibaca bermudensis HTCC2601T and Maritimibacter alkaliphilus HTCC2654T, the type strains of two marine Roseobacter genera.</title>
        <authorList>
            <person name="Thrash J.C."/>
            <person name="Cho J.C."/>
            <person name="Ferriera S."/>
            <person name="Johnson J."/>
            <person name="Vergin K.L."/>
            <person name="Giovannoni S.J."/>
        </authorList>
    </citation>
    <scope>NUCLEOTIDE SEQUENCE [LARGE SCALE GENOMIC DNA]</scope>
    <source>
        <strain evidence="2 3">HTCC2654</strain>
    </source>
</reference>
<feature type="domain" description="N-acetyltransferase" evidence="1">
    <location>
        <begin position="3"/>
        <end position="189"/>
    </location>
</feature>
<dbReference type="AlphaFoldDB" id="A3VAI1"/>
<protein>
    <recommendedName>
        <fullName evidence="1">N-acetyltransferase domain-containing protein</fullName>
    </recommendedName>
</protein>
<proteinExistence type="predicted"/>
<comment type="caution">
    <text evidence="2">The sequence shown here is derived from an EMBL/GenBank/DDBJ whole genome shotgun (WGS) entry which is preliminary data.</text>
</comment>
<dbReference type="Proteomes" id="UP000002931">
    <property type="component" value="Unassembled WGS sequence"/>
</dbReference>
<dbReference type="Pfam" id="PF00583">
    <property type="entry name" value="Acetyltransf_1"/>
    <property type="match status" value="1"/>
</dbReference>
<sequence length="195" mass="21945">MPLRFAPLTGPDLIARLDDVARLRIDVFREWPYLYDGDLGYERGYLAAYRDSAEPIVVGAFDGDLLVGAATGSPLSDHAEEFADAFQGHDIDIDEVFYCAESVLRPAYRGQGAGHAFFDLREAHARALGARYCAFCAVVRPDDHPARPAAYRPLDGFWRKRGYDKLEGAFARYSWRDVGKGEVDEKPLQVWLREL</sequence>
<dbReference type="RefSeq" id="WP_008334906.1">
    <property type="nucleotide sequence ID" value="NZ_CH902578.1"/>
</dbReference>
<dbReference type="STRING" id="314271.RB2654_20103"/>
<organism evidence="2 3">
    <name type="scientific">Maritimibacter alkaliphilus HTCC2654</name>
    <dbReference type="NCBI Taxonomy" id="314271"/>
    <lineage>
        <taxon>Bacteria</taxon>
        <taxon>Pseudomonadati</taxon>
        <taxon>Pseudomonadota</taxon>
        <taxon>Alphaproteobacteria</taxon>
        <taxon>Rhodobacterales</taxon>
        <taxon>Roseobacteraceae</taxon>
        <taxon>Maritimibacter</taxon>
    </lineage>
</organism>
<accession>A3VAI1</accession>
<dbReference type="InterPro" id="IPR016181">
    <property type="entry name" value="Acyl_CoA_acyltransferase"/>
</dbReference>
<name>A3VAI1_9RHOB</name>
<dbReference type="EMBL" id="AAMT01000001">
    <property type="protein sequence ID" value="EAQ14922.1"/>
    <property type="molecule type" value="Genomic_DNA"/>
</dbReference>
<evidence type="ECO:0000259" key="1">
    <source>
        <dbReference type="PROSITE" id="PS51186"/>
    </source>
</evidence>
<dbReference type="CDD" id="cd04301">
    <property type="entry name" value="NAT_SF"/>
    <property type="match status" value="1"/>
</dbReference>
<evidence type="ECO:0000313" key="3">
    <source>
        <dbReference type="Proteomes" id="UP000002931"/>
    </source>
</evidence>
<dbReference type="HOGENOM" id="CLU_120432_0_0_5"/>
<dbReference type="OrthoDB" id="187903at2"/>
<dbReference type="PROSITE" id="PS51186">
    <property type="entry name" value="GNAT"/>
    <property type="match status" value="1"/>
</dbReference>
<dbReference type="GO" id="GO:0016747">
    <property type="term" value="F:acyltransferase activity, transferring groups other than amino-acyl groups"/>
    <property type="evidence" value="ECO:0007669"/>
    <property type="project" value="InterPro"/>
</dbReference>
<dbReference type="InterPro" id="IPR000182">
    <property type="entry name" value="GNAT_dom"/>
</dbReference>
<dbReference type="eggNOG" id="COG0454">
    <property type="taxonomic scope" value="Bacteria"/>
</dbReference>
<dbReference type="SUPFAM" id="SSF55729">
    <property type="entry name" value="Acyl-CoA N-acyltransferases (Nat)"/>
    <property type="match status" value="1"/>
</dbReference>